<proteinExistence type="predicted"/>
<accession>A0AAW8FKA5</accession>
<evidence type="ECO:0000313" key="2">
    <source>
        <dbReference type="Proteomes" id="UP001234216"/>
    </source>
</evidence>
<dbReference type="AlphaFoldDB" id="A0AAW8FKA5"/>
<dbReference type="EMBL" id="JAUSZV010000005">
    <property type="protein sequence ID" value="MDQ0910124.1"/>
    <property type="molecule type" value="Genomic_DNA"/>
</dbReference>
<dbReference type="RefSeq" id="WP_306980499.1">
    <property type="nucleotide sequence ID" value="NZ_JAUSZV010000005.1"/>
</dbReference>
<gene>
    <name evidence="1" type="ORF">QFZ22_006109</name>
</gene>
<reference evidence="1" key="1">
    <citation type="submission" date="2023-07" db="EMBL/GenBank/DDBJ databases">
        <title>Comparative genomics of wheat-associated soil bacteria to identify genetic determinants of phenazine resistance.</title>
        <authorList>
            <person name="Mouncey N."/>
        </authorList>
    </citation>
    <scope>NUCLEOTIDE SEQUENCE</scope>
    <source>
        <strain evidence="1">V4I22</strain>
    </source>
</reference>
<comment type="caution">
    <text evidence="1">The sequence shown here is derived from an EMBL/GenBank/DDBJ whole genome shotgun (WGS) entry which is preliminary data.</text>
</comment>
<name>A0AAW8FKA5_9ACTN</name>
<organism evidence="1 2">
    <name type="scientific">Streptomyces canus</name>
    <dbReference type="NCBI Taxonomy" id="58343"/>
    <lineage>
        <taxon>Bacteria</taxon>
        <taxon>Bacillati</taxon>
        <taxon>Actinomycetota</taxon>
        <taxon>Actinomycetes</taxon>
        <taxon>Kitasatosporales</taxon>
        <taxon>Streptomycetaceae</taxon>
        <taxon>Streptomyces</taxon>
        <taxon>Streptomyces aurantiacus group</taxon>
    </lineage>
</organism>
<dbReference type="Proteomes" id="UP001234216">
    <property type="component" value="Unassembled WGS sequence"/>
</dbReference>
<sequence>MLTTHPDAAVVVCDVCAVERATAADLDHLAQLRPAARRTGRTWCCAVSGLGCSCWC</sequence>
<evidence type="ECO:0000313" key="1">
    <source>
        <dbReference type="EMBL" id="MDQ0910124.1"/>
    </source>
</evidence>
<protein>
    <submittedName>
        <fullName evidence="1">Uncharacterized protein</fullName>
    </submittedName>
</protein>